<dbReference type="SUPFAM" id="SSF53649">
    <property type="entry name" value="Alkaline phosphatase-like"/>
    <property type="match status" value="1"/>
</dbReference>
<keyword evidence="2" id="KW-1185">Reference proteome</keyword>
<dbReference type="AlphaFoldDB" id="A0A1M5S765"/>
<dbReference type="OrthoDB" id="9769734at2"/>
<accession>A0A1M5S765</accession>
<proteinExistence type="predicted"/>
<reference evidence="2" key="1">
    <citation type="submission" date="2016-11" db="EMBL/GenBank/DDBJ databases">
        <authorList>
            <person name="Varghese N."/>
            <person name="Submissions S."/>
        </authorList>
    </citation>
    <scope>NUCLEOTIDE SEQUENCE [LARGE SCALE GENOMIC DNA]</scope>
    <source>
        <strain evidence="2">DSM 100572</strain>
    </source>
</reference>
<protein>
    <submittedName>
        <fullName evidence="1">TIGR02687 family protein</fullName>
    </submittedName>
</protein>
<dbReference type="InterPro" id="IPR014060">
    <property type="entry name" value="PglZ"/>
</dbReference>
<name>A0A1M5S765_9FLAO</name>
<dbReference type="Proteomes" id="UP000184109">
    <property type="component" value="Unassembled WGS sequence"/>
</dbReference>
<dbReference type="InterPro" id="IPR017850">
    <property type="entry name" value="Alkaline_phosphatase_core_sf"/>
</dbReference>
<dbReference type="NCBIfam" id="TIGR02687">
    <property type="entry name" value="BREX-1 system phosphatase PglZ type A"/>
    <property type="match status" value="1"/>
</dbReference>
<dbReference type="RefSeq" id="WP_073117770.1">
    <property type="nucleotide sequence ID" value="NZ_BMEN01000005.1"/>
</dbReference>
<sequence>MIEEKALTYFNNFPDLKILFFFDEQKEFLEEVQKLSTNVFKVVYWENNPFVLKYQLTQEMQHEKIFLYVPLAQPNTQEAYHAFPLMGLLLANKELQLDNVGTFMEEFGLQRNQKRLVSKYIKELKYSSVQNICKPVLTSGSFQEKDLQRALLSAFLKFKKTENWYSIITKLGIWSQEEYQEQFKTVENKIKANGLEEILLEQINKYTNLYATEFCKTICRQAICSLWYNYTTQNSNLAKEDPYQKLKINDATSIIKTNQWWQEIENNESLEKPFKTLLLHLDKDIQSQQLVKCYGVETKFQYYTPQLVWEVLKVITLQLNTQTSEVLEIINRLSLQQEIKNTERQTIVWLRHVLKFSQEIQQIESYHYNNTEDYIHAYTETGYKIDSLYRKSILAYKKIDLAEVPKSVATEDIFRTVNETYQKHIDLQNRTWLQSLNQIHFDYKELKVPKQYDFYKNEVATVNQKLVVIISDALRYEAAVDLLAIMHGDSKNTAEIKYQLASIPSKTNIGMAQLLPGIKSFNNGEVLSDDLSTSGTDNRTKILQAYKEKAIAIQYTEVDSLSQKEARELFKNNLVYIYHDVIDATGDKRVSERRTFEAVESAKDELAKFVKMLHSSYNVTNVLITADHGFLYTDEKIEDKALEALPKNILSSHNRFFITEEDHNQELGYTFPLKLTTAFDDEVYVTTPFSVNRYRKSGVGHQFVHGGASLQELVTPVIVSSRKRVEFAKKVMPTILNKGKLSIVSNVLKFNILQENEISKLEKERSVRVALYKDNQLVSNEIILELNKVSESPSERLFNVLLIITAVAAETNMLKLKVFDVEDELNPLIEEWVQNNTSIAQDF</sequence>
<dbReference type="STRING" id="1195760.SAMN05444281_0153"/>
<dbReference type="Pfam" id="PF08665">
    <property type="entry name" value="PglZ"/>
    <property type="match status" value="1"/>
</dbReference>
<dbReference type="Gene3D" id="3.40.720.10">
    <property type="entry name" value="Alkaline Phosphatase, subunit A"/>
    <property type="match status" value="1"/>
</dbReference>
<evidence type="ECO:0000313" key="2">
    <source>
        <dbReference type="Proteomes" id="UP000184109"/>
    </source>
</evidence>
<evidence type="ECO:0000313" key="1">
    <source>
        <dbReference type="EMBL" id="SHH34128.1"/>
    </source>
</evidence>
<gene>
    <name evidence="1" type="ORF">SAMN05444281_0153</name>
</gene>
<organism evidence="1 2">
    <name type="scientific">Wenyingzhuangia marina</name>
    <dbReference type="NCBI Taxonomy" id="1195760"/>
    <lineage>
        <taxon>Bacteria</taxon>
        <taxon>Pseudomonadati</taxon>
        <taxon>Bacteroidota</taxon>
        <taxon>Flavobacteriia</taxon>
        <taxon>Flavobacteriales</taxon>
        <taxon>Flavobacteriaceae</taxon>
        <taxon>Wenyingzhuangia</taxon>
    </lineage>
</organism>
<dbReference type="EMBL" id="FQXQ01000001">
    <property type="protein sequence ID" value="SHH34128.1"/>
    <property type="molecule type" value="Genomic_DNA"/>
</dbReference>